<evidence type="ECO:0000313" key="2">
    <source>
        <dbReference type="EMBL" id="AWM32423.1"/>
    </source>
</evidence>
<keyword evidence="3" id="KW-1185">Reference proteome</keyword>
<name>A0A2Z3GFT1_9BACT</name>
<evidence type="ECO:0000313" key="3">
    <source>
        <dbReference type="Proteomes" id="UP000245999"/>
    </source>
</evidence>
<sequence>MTIIRYIENNMTDREPVFQLVSKKAWPSLIDVFKNNDNYNFIANDPILRPLIDQHFIDELLSNSSMTNDPDYKYYLQQFLILHQGRNYLFKLSSQNFTKLIIKIIGIEQELARAYEYALLSPDELICQQIIEKFNNQKPKQIIHSQEEVLKVTENKNISTADSSISIFKSTQEYHFYKAVREVFQTFLVFPNVALSSIIDFNKIQDKLTNEEKNYFFKSLIDCVIIDTEDNYKPKRFIELDSKYHDTEAQKHKDAMKDRILAVAGQKLFRVRRTTYKENERDFTILIREILR</sequence>
<dbReference type="Proteomes" id="UP000245999">
    <property type="component" value="Chromosome"/>
</dbReference>
<dbReference type="OrthoDB" id="933869at2"/>
<gene>
    <name evidence="2" type="ORF">DDQ68_06235</name>
</gene>
<evidence type="ECO:0000259" key="1">
    <source>
        <dbReference type="Pfam" id="PF10881"/>
    </source>
</evidence>
<feature type="domain" description="DUF2726" evidence="1">
    <location>
        <begin position="171"/>
        <end position="279"/>
    </location>
</feature>
<accession>A0A2Z3GFT1</accession>
<dbReference type="Pfam" id="PF10881">
    <property type="entry name" value="DUF2726"/>
    <property type="match status" value="1"/>
</dbReference>
<dbReference type="EMBL" id="CP029145">
    <property type="protein sequence ID" value="AWM32423.1"/>
    <property type="molecule type" value="Genomic_DNA"/>
</dbReference>
<dbReference type="InterPro" id="IPR024402">
    <property type="entry name" value="DUF2726"/>
</dbReference>
<dbReference type="KEGG" id="hnv:DDQ68_06235"/>
<protein>
    <recommendedName>
        <fullName evidence="1">DUF2726 domain-containing protein</fullName>
    </recommendedName>
</protein>
<reference evidence="3" key="1">
    <citation type="submission" date="2018-04" db="EMBL/GenBank/DDBJ databases">
        <title>Complete genome of Antarctic heterotrophic bacterium Hymenobacter nivis.</title>
        <authorList>
            <person name="Terashima M."/>
        </authorList>
    </citation>
    <scope>NUCLEOTIDE SEQUENCE [LARGE SCALE GENOMIC DNA]</scope>
    <source>
        <strain evidence="3">NBRC 111535</strain>
    </source>
</reference>
<organism evidence="2 3">
    <name type="scientific">Hymenobacter nivis</name>
    <dbReference type="NCBI Taxonomy" id="1850093"/>
    <lineage>
        <taxon>Bacteria</taxon>
        <taxon>Pseudomonadati</taxon>
        <taxon>Bacteroidota</taxon>
        <taxon>Cytophagia</taxon>
        <taxon>Cytophagales</taxon>
        <taxon>Hymenobacteraceae</taxon>
        <taxon>Hymenobacter</taxon>
    </lineage>
</organism>
<proteinExistence type="predicted"/>
<dbReference type="AlphaFoldDB" id="A0A2Z3GFT1"/>